<keyword evidence="4" id="KW-0472">Membrane</keyword>
<dbReference type="Proteomes" id="UP001558613">
    <property type="component" value="Unassembled WGS sequence"/>
</dbReference>
<dbReference type="Gene3D" id="2.10.70.10">
    <property type="entry name" value="Complement Module, domain 1"/>
    <property type="match status" value="4"/>
</dbReference>
<evidence type="ECO:0000256" key="1">
    <source>
        <dbReference type="ARBA" id="ARBA00022737"/>
    </source>
</evidence>
<dbReference type="PANTHER" id="PTHR45656">
    <property type="entry name" value="PROTEIN CBR-CLEC-78"/>
    <property type="match status" value="1"/>
</dbReference>
<dbReference type="InterPro" id="IPR035976">
    <property type="entry name" value="Sushi/SCR/CCP_sf"/>
</dbReference>
<feature type="domain" description="Sushi" evidence="5">
    <location>
        <begin position="221"/>
        <end position="277"/>
    </location>
</feature>
<organism evidence="6 7">
    <name type="scientific">Cirrhinus molitorella</name>
    <name type="common">mud carp</name>
    <dbReference type="NCBI Taxonomy" id="172907"/>
    <lineage>
        <taxon>Eukaryota</taxon>
        <taxon>Metazoa</taxon>
        <taxon>Chordata</taxon>
        <taxon>Craniata</taxon>
        <taxon>Vertebrata</taxon>
        <taxon>Euteleostomi</taxon>
        <taxon>Actinopterygii</taxon>
        <taxon>Neopterygii</taxon>
        <taxon>Teleostei</taxon>
        <taxon>Ostariophysi</taxon>
        <taxon>Cypriniformes</taxon>
        <taxon>Cyprinidae</taxon>
        <taxon>Labeoninae</taxon>
        <taxon>Labeonini</taxon>
        <taxon>Cirrhinus</taxon>
    </lineage>
</organism>
<dbReference type="PANTHER" id="PTHR45656:SF15">
    <property type="entry name" value="SUSHI DOMAIN-CONTAINING PROTEIN"/>
    <property type="match status" value="1"/>
</dbReference>
<dbReference type="InterPro" id="IPR000436">
    <property type="entry name" value="Sushi_SCR_CCP_dom"/>
</dbReference>
<dbReference type="InterPro" id="IPR051277">
    <property type="entry name" value="SEZ6_CSMD_C4BPB_Regulators"/>
</dbReference>
<feature type="disulfide bond" evidence="3">
    <location>
        <begin position="74"/>
        <end position="101"/>
    </location>
</feature>
<dbReference type="EMBL" id="JAYMGO010000006">
    <property type="protein sequence ID" value="KAL1272463.1"/>
    <property type="molecule type" value="Genomic_DNA"/>
</dbReference>
<evidence type="ECO:0000256" key="2">
    <source>
        <dbReference type="ARBA" id="ARBA00023157"/>
    </source>
</evidence>
<feature type="domain" description="Sushi" evidence="5">
    <location>
        <begin position="104"/>
        <end position="160"/>
    </location>
</feature>
<comment type="caution">
    <text evidence="3">Lacks conserved residue(s) required for the propagation of feature annotation.</text>
</comment>
<evidence type="ECO:0000313" key="7">
    <source>
        <dbReference type="Proteomes" id="UP001558613"/>
    </source>
</evidence>
<sequence length="360" mass="39659">MITVLGIFKKYRKTKSIQVRMTTMKVWLLLLLQFAFVSTAKGCLLPSLNASYVLSLETILKNSFPENSQALLECAKGHEKEDGPSFITCLNGDWSEVELRCKKKDCGQPSPSPHMSYKIKDGTLFGDFIQSICETGYDLEGTTYRQCLVSGWSGNAKCILTTCEPPDQIEHGKINTPRDEPVFNDVVEFSCDENYILVGSSSITCGEYGEYSSPPPKCKVMECPVPTITFGRQTEGNPPYFIKSEATFECWPDYIMNGSATSVCEKSGWTPLPVCVEEATTTSTTTASTPSYERLDEQPSAALPSNYTNWIGIGIGIGIGTTVGLIAGFGMLLVYLDSKQKGSYNTGEDQRKKEELLQNV</sequence>
<evidence type="ECO:0000259" key="5">
    <source>
        <dbReference type="PROSITE" id="PS50923"/>
    </source>
</evidence>
<keyword evidence="3" id="KW-0768">Sushi</keyword>
<feature type="transmembrane region" description="Helical" evidence="4">
    <location>
        <begin position="310"/>
        <end position="336"/>
    </location>
</feature>
<feature type="domain" description="Sushi" evidence="5">
    <location>
        <begin position="161"/>
        <end position="220"/>
    </location>
</feature>
<proteinExistence type="predicted"/>
<evidence type="ECO:0000313" key="6">
    <source>
        <dbReference type="EMBL" id="KAL1272463.1"/>
    </source>
</evidence>
<dbReference type="PROSITE" id="PS50923">
    <property type="entry name" value="SUSHI"/>
    <property type="match status" value="4"/>
</dbReference>
<keyword evidence="1" id="KW-0677">Repeat</keyword>
<keyword evidence="2 3" id="KW-1015">Disulfide bond</keyword>
<feature type="disulfide bond" evidence="3">
    <location>
        <begin position="191"/>
        <end position="218"/>
    </location>
</feature>
<evidence type="ECO:0000256" key="4">
    <source>
        <dbReference type="SAM" id="Phobius"/>
    </source>
</evidence>
<gene>
    <name evidence="6" type="ORF">QQF64_028325</name>
</gene>
<keyword evidence="4" id="KW-0812">Transmembrane</keyword>
<keyword evidence="7" id="KW-1185">Reference proteome</keyword>
<dbReference type="SMART" id="SM00032">
    <property type="entry name" value="CCP"/>
    <property type="match status" value="4"/>
</dbReference>
<accession>A0ABR3N698</accession>
<evidence type="ECO:0000256" key="3">
    <source>
        <dbReference type="PROSITE-ProRule" id="PRU00302"/>
    </source>
</evidence>
<dbReference type="CDD" id="cd00033">
    <property type="entry name" value="CCP"/>
    <property type="match status" value="3"/>
</dbReference>
<protein>
    <recommendedName>
        <fullName evidence="5">Sushi domain-containing protein</fullName>
    </recommendedName>
</protein>
<comment type="caution">
    <text evidence="6">The sequence shown here is derived from an EMBL/GenBank/DDBJ whole genome shotgun (WGS) entry which is preliminary data.</text>
</comment>
<keyword evidence="4" id="KW-1133">Transmembrane helix</keyword>
<dbReference type="Pfam" id="PF00084">
    <property type="entry name" value="Sushi"/>
    <property type="match status" value="4"/>
</dbReference>
<reference evidence="6 7" key="1">
    <citation type="submission" date="2023-09" db="EMBL/GenBank/DDBJ databases">
        <authorList>
            <person name="Wang M."/>
        </authorList>
    </citation>
    <scope>NUCLEOTIDE SEQUENCE [LARGE SCALE GENOMIC DNA]</scope>
    <source>
        <strain evidence="6">GT-2023</strain>
        <tissue evidence="6">Liver</tissue>
    </source>
</reference>
<dbReference type="SUPFAM" id="SSF57535">
    <property type="entry name" value="Complement control module/SCR domain"/>
    <property type="match status" value="4"/>
</dbReference>
<name>A0ABR3N698_9TELE</name>
<feature type="domain" description="Sushi" evidence="5">
    <location>
        <begin position="41"/>
        <end position="103"/>
    </location>
</feature>